<evidence type="ECO:0000313" key="2">
    <source>
        <dbReference type="Proteomes" id="UP000814033"/>
    </source>
</evidence>
<protein>
    <submittedName>
        <fullName evidence="1">Uncharacterized protein</fullName>
    </submittedName>
</protein>
<accession>A0ACB8S489</accession>
<dbReference type="Proteomes" id="UP000814033">
    <property type="component" value="Unassembled WGS sequence"/>
</dbReference>
<dbReference type="EMBL" id="MU275857">
    <property type="protein sequence ID" value="KAI0050928.1"/>
    <property type="molecule type" value="Genomic_DNA"/>
</dbReference>
<proteinExistence type="predicted"/>
<reference evidence="1" key="1">
    <citation type="submission" date="2021-02" db="EMBL/GenBank/DDBJ databases">
        <authorList>
            <consortium name="DOE Joint Genome Institute"/>
            <person name="Ahrendt S."/>
            <person name="Looney B.P."/>
            <person name="Miyauchi S."/>
            <person name="Morin E."/>
            <person name="Drula E."/>
            <person name="Courty P.E."/>
            <person name="Chicoki N."/>
            <person name="Fauchery L."/>
            <person name="Kohler A."/>
            <person name="Kuo A."/>
            <person name="Labutti K."/>
            <person name="Pangilinan J."/>
            <person name="Lipzen A."/>
            <person name="Riley R."/>
            <person name="Andreopoulos W."/>
            <person name="He G."/>
            <person name="Johnson J."/>
            <person name="Barry K.W."/>
            <person name="Grigoriev I.V."/>
            <person name="Nagy L."/>
            <person name="Hibbett D."/>
            <person name="Henrissat B."/>
            <person name="Matheny P.B."/>
            <person name="Labbe J."/>
            <person name="Martin F."/>
        </authorList>
    </citation>
    <scope>NUCLEOTIDE SEQUENCE</scope>
    <source>
        <strain evidence="1">FP105234-sp</strain>
    </source>
</reference>
<comment type="caution">
    <text evidence="1">The sequence shown here is derived from an EMBL/GenBank/DDBJ whole genome shotgun (WGS) entry which is preliminary data.</text>
</comment>
<reference evidence="1" key="2">
    <citation type="journal article" date="2022" name="New Phytol.">
        <title>Evolutionary transition to the ectomycorrhizal habit in the genomes of a hyperdiverse lineage of mushroom-forming fungi.</title>
        <authorList>
            <person name="Looney B."/>
            <person name="Miyauchi S."/>
            <person name="Morin E."/>
            <person name="Drula E."/>
            <person name="Courty P.E."/>
            <person name="Kohler A."/>
            <person name="Kuo A."/>
            <person name="LaButti K."/>
            <person name="Pangilinan J."/>
            <person name="Lipzen A."/>
            <person name="Riley R."/>
            <person name="Andreopoulos W."/>
            <person name="He G."/>
            <person name="Johnson J."/>
            <person name="Nolan M."/>
            <person name="Tritt A."/>
            <person name="Barry K.W."/>
            <person name="Grigoriev I.V."/>
            <person name="Nagy L.G."/>
            <person name="Hibbett D."/>
            <person name="Henrissat B."/>
            <person name="Matheny P.B."/>
            <person name="Labbe J."/>
            <person name="Martin F.M."/>
        </authorList>
    </citation>
    <scope>NUCLEOTIDE SEQUENCE</scope>
    <source>
        <strain evidence="1">FP105234-sp</strain>
    </source>
</reference>
<name>A0ACB8S489_9AGAM</name>
<organism evidence="1 2">
    <name type="scientific">Auriscalpium vulgare</name>
    <dbReference type="NCBI Taxonomy" id="40419"/>
    <lineage>
        <taxon>Eukaryota</taxon>
        <taxon>Fungi</taxon>
        <taxon>Dikarya</taxon>
        <taxon>Basidiomycota</taxon>
        <taxon>Agaricomycotina</taxon>
        <taxon>Agaricomycetes</taxon>
        <taxon>Russulales</taxon>
        <taxon>Auriscalpiaceae</taxon>
        <taxon>Auriscalpium</taxon>
    </lineage>
</organism>
<sequence>MCERGSRDLGGSNVHLRRRDGNDGILMVRLNTVLAVVLTRRQTNSSHRRNVVPHAGVVVVLAERRVGACEVRWLRPLIRTCQWCKKRFGTGGASSGRHQRARLRGLPFLRRISMRSPPSVQWLSASPLFHPPSSSSMTQFAQESPVSRGEEVGTEDEDYDVYLWWPSRTEVSVGHSSLTCMICGVCQRSAS</sequence>
<gene>
    <name evidence="1" type="ORF">FA95DRAFT_501467</name>
</gene>
<keyword evidence="2" id="KW-1185">Reference proteome</keyword>
<evidence type="ECO:0000313" key="1">
    <source>
        <dbReference type="EMBL" id="KAI0050928.1"/>
    </source>
</evidence>